<evidence type="ECO:0000256" key="15">
    <source>
        <dbReference type="SAM" id="Phobius"/>
    </source>
</evidence>
<keyword evidence="3" id="KW-0001">2Fe-2S</keyword>
<evidence type="ECO:0000256" key="4">
    <source>
        <dbReference type="ARBA" id="ARBA00022723"/>
    </source>
</evidence>
<comment type="function">
    <text evidence="10">Component of the menaquinol:cytochrome c reductase complex. The Rieske protein is a high potential 2Fe-2S protein.</text>
</comment>
<dbReference type="GO" id="GO:0051537">
    <property type="term" value="F:2 iron, 2 sulfur cluster binding"/>
    <property type="evidence" value="ECO:0007669"/>
    <property type="project" value="UniProtKB-KW"/>
</dbReference>
<comment type="similarity">
    <text evidence="1">Belongs to the Rieske iron-sulfur protein family.</text>
</comment>
<evidence type="ECO:0000256" key="1">
    <source>
        <dbReference type="ARBA" id="ARBA00010651"/>
    </source>
</evidence>
<evidence type="ECO:0000256" key="5">
    <source>
        <dbReference type="ARBA" id="ARBA00022982"/>
    </source>
</evidence>
<keyword evidence="15" id="KW-0472">Membrane</keyword>
<evidence type="ECO:0000256" key="6">
    <source>
        <dbReference type="ARBA" id="ARBA00023002"/>
    </source>
</evidence>
<dbReference type="SUPFAM" id="SSF50022">
    <property type="entry name" value="ISP domain"/>
    <property type="match status" value="1"/>
</dbReference>
<keyword evidence="8" id="KW-0411">Iron-sulfur</keyword>
<evidence type="ECO:0000256" key="14">
    <source>
        <dbReference type="ARBA" id="ARBA00076330"/>
    </source>
</evidence>
<keyword evidence="18" id="KW-1185">Reference proteome</keyword>
<sequence length="180" mass="20464">MHDAHNKHSSEKPITRREMSRRQFLSYTLGGTGAFMAAGITIPMIRFAVDPMLQPSGEGTFVKVVEESKITNEPKSFKFQIHQVDGWYESDIELEAWIMKDDKGDIYALSPVCKHLGCTVNWNADPRYPNQFFCPCHEAHYTKDGKNMAVAPAPLDEYKVKLENGFVYLGKVQPNQHVTK</sequence>
<dbReference type="GO" id="GO:0016705">
    <property type="term" value="F:oxidoreductase activity, acting on paired donors, with incorporation or reduction of molecular oxygen"/>
    <property type="evidence" value="ECO:0007669"/>
    <property type="project" value="UniProtKB-ARBA"/>
</dbReference>
<keyword evidence="6" id="KW-0560">Oxidoreductase</keyword>
<evidence type="ECO:0000259" key="16">
    <source>
        <dbReference type="PROSITE" id="PS51296"/>
    </source>
</evidence>
<dbReference type="RefSeq" id="WP_110839893.1">
    <property type="nucleotide sequence ID" value="NZ_QJVJ01000004.1"/>
</dbReference>
<dbReference type="PROSITE" id="PS51296">
    <property type="entry name" value="RIESKE"/>
    <property type="match status" value="1"/>
</dbReference>
<dbReference type="FunFam" id="2.102.10.10:FF:000006">
    <property type="entry name" value="Menaquinol-cytochrome c reductase, iron-sulfur subunit"/>
    <property type="match status" value="1"/>
</dbReference>
<dbReference type="InterPro" id="IPR006311">
    <property type="entry name" value="TAT_signal"/>
</dbReference>
<keyword evidence="2" id="KW-0813">Transport</keyword>
<dbReference type="Pfam" id="PF00355">
    <property type="entry name" value="Rieske"/>
    <property type="match status" value="1"/>
</dbReference>
<protein>
    <recommendedName>
        <fullName evidence="12">Menaquinol:cytochrome c reductase iron-sulfur subunit</fullName>
    </recommendedName>
    <alternativeName>
        <fullName evidence="14">Cytochrome bc complex, iron-sulfur subunit</fullName>
    </alternativeName>
    <alternativeName>
        <fullName evidence="13">Rieske iron-sulfur protein QcrA</fullName>
    </alternativeName>
</protein>
<keyword evidence="7" id="KW-0408">Iron</keyword>
<feature type="transmembrane region" description="Helical" evidence="15">
    <location>
        <begin position="24"/>
        <end position="45"/>
    </location>
</feature>
<dbReference type="EMBL" id="QJVJ01000004">
    <property type="protein sequence ID" value="PYI54899.1"/>
    <property type="molecule type" value="Genomic_DNA"/>
</dbReference>
<evidence type="ECO:0000256" key="11">
    <source>
        <dbReference type="ARBA" id="ARBA00064458"/>
    </source>
</evidence>
<reference evidence="17 18" key="1">
    <citation type="submission" date="2018-05" db="EMBL/GenBank/DDBJ databases">
        <title>Paenibacillus flagellatus sp. nov., isolated from selenium mineral soil.</title>
        <authorList>
            <person name="Dai X."/>
        </authorList>
    </citation>
    <scope>NUCLEOTIDE SEQUENCE [LARGE SCALE GENOMIC DNA]</scope>
    <source>
        <strain evidence="17 18">DXL2</strain>
    </source>
</reference>
<dbReference type="InterPro" id="IPR014349">
    <property type="entry name" value="Rieske_Fe-S_prot"/>
</dbReference>
<evidence type="ECO:0000256" key="10">
    <source>
        <dbReference type="ARBA" id="ARBA00055683"/>
    </source>
</evidence>
<feature type="domain" description="Rieske" evidence="16">
    <location>
        <begin position="84"/>
        <end position="169"/>
    </location>
</feature>
<evidence type="ECO:0000256" key="13">
    <source>
        <dbReference type="ARBA" id="ARBA00075320"/>
    </source>
</evidence>
<dbReference type="PANTHER" id="PTHR10134">
    <property type="entry name" value="CYTOCHROME B-C1 COMPLEX SUBUNIT RIESKE, MITOCHONDRIAL"/>
    <property type="match status" value="1"/>
</dbReference>
<keyword evidence="15" id="KW-0812">Transmembrane</keyword>
<dbReference type="InterPro" id="IPR017941">
    <property type="entry name" value="Rieske_2Fe-2S"/>
</dbReference>
<evidence type="ECO:0000313" key="17">
    <source>
        <dbReference type="EMBL" id="PYI54899.1"/>
    </source>
</evidence>
<evidence type="ECO:0000256" key="8">
    <source>
        <dbReference type="ARBA" id="ARBA00023014"/>
    </source>
</evidence>
<evidence type="ECO:0000256" key="7">
    <source>
        <dbReference type="ARBA" id="ARBA00023004"/>
    </source>
</evidence>
<dbReference type="PROSITE" id="PS51318">
    <property type="entry name" value="TAT"/>
    <property type="match status" value="1"/>
</dbReference>
<keyword evidence="4" id="KW-0479">Metal-binding</keyword>
<comment type="subunit">
    <text evidence="11">The main subunits of the menaquinol:cytochrome c complex are a Rieske-type iron-sulfur protein (QcrA), a cytochrome b (QcrB) and a cytochrome c (QcrC).</text>
</comment>
<dbReference type="Proteomes" id="UP000247476">
    <property type="component" value="Unassembled WGS sequence"/>
</dbReference>
<comment type="caution">
    <text evidence="17">The sequence shown here is derived from an EMBL/GenBank/DDBJ whole genome shotgun (WGS) entry which is preliminary data.</text>
</comment>
<dbReference type="InterPro" id="IPR036922">
    <property type="entry name" value="Rieske_2Fe-2S_sf"/>
</dbReference>
<evidence type="ECO:0000256" key="3">
    <source>
        <dbReference type="ARBA" id="ARBA00022714"/>
    </source>
</evidence>
<keyword evidence="15" id="KW-1133">Transmembrane helix</keyword>
<dbReference type="GO" id="GO:0046872">
    <property type="term" value="F:metal ion binding"/>
    <property type="evidence" value="ECO:0007669"/>
    <property type="project" value="UniProtKB-KW"/>
</dbReference>
<dbReference type="CDD" id="cd03467">
    <property type="entry name" value="Rieske"/>
    <property type="match status" value="1"/>
</dbReference>
<evidence type="ECO:0000256" key="12">
    <source>
        <dbReference type="ARBA" id="ARBA00067741"/>
    </source>
</evidence>
<accession>A0A2V5K679</accession>
<gene>
    <name evidence="17" type="ORF">DLM86_10130</name>
</gene>
<name>A0A2V5K679_9BACL</name>
<dbReference type="AlphaFoldDB" id="A0A2V5K679"/>
<dbReference type="OrthoDB" id="9767869at2"/>
<proteinExistence type="inferred from homology"/>
<dbReference type="GO" id="GO:0004497">
    <property type="term" value="F:monooxygenase activity"/>
    <property type="evidence" value="ECO:0007669"/>
    <property type="project" value="UniProtKB-ARBA"/>
</dbReference>
<evidence type="ECO:0000256" key="2">
    <source>
        <dbReference type="ARBA" id="ARBA00022448"/>
    </source>
</evidence>
<dbReference type="Gene3D" id="2.102.10.10">
    <property type="entry name" value="Rieske [2Fe-2S] iron-sulphur domain"/>
    <property type="match status" value="1"/>
</dbReference>
<organism evidence="17 18">
    <name type="scientific">Paenibacillus flagellatus</name>
    <dbReference type="NCBI Taxonomy" id="2211139"/>
    <lineage>
        <taxon>Bacteria</taxon>
        <taxon>Bacillati</taxon>
        <taxon>Bacillota</taxon>
        <taxon>Bacilli</taxon>
        <taxon>Bacillales</taxon>
        <taxon>Paenibacillaceae</taxon>
        <taxon>Paenibacillus</taxon>
    </lineage>
</organism>
<evidence type="ECO:0000313" key="18">
    <source>
        <dbReference type="Proteomes" id="UP000247476"/>
    </source>
</evidence>
<keyword evidence="5" id="KW-0249">Electron transport</keyword>
<evidence type="ECO:0000256" key="9">
    <source>
        <dbReference type="ARBA" id="ARBA00023157"/>
    </source>
</evidence>
<keyword evidence="9" id="KW-1015">Disulfide bond</keyword>